<proteinExistence type="predicted"/>
<keyword evidence="2" id="KW-1185">Reference proteome</keyword>
<name>S7P743_MYOBR</name>
<dbReference type="GO" id="GO:0016301">
    <property type="term" value="F:kinase activity"/>
    <property type="evidence" value="ECO:0007669"/>
    <property type="project" value="UniProtKB-KW"/>
</dbReference>
<accession>S7P743</accession>
<reference evidence="1 2" key="1">
    <citation type="journal article" date="2013" name="Nat. Commun.">
        <title>Genome analysis reveals insights into physiology and longevity of the Brandt's bat Myotis brandtii.</title>
        <authorList>
            <person name="Seim I."/>
            <person name="Fang X."/>
            <person name="Xiong Z."/>
            <person name="Lobanov A.V."/>
            <person name="Huang Z."/>
            <person name="Ma S."/>
            <person name="Feng Y."/>
            <person name="Turanov A.A."/>
            <person name="Zhu Y."/>
            <person name="Lenz T.L."/>
            <person name="Gerashchenko M.V."/>
            <person name="Fan D."/>
            <person name="Hee Yim S."/>
            <person name="Yao X."/>
            <person name="Jordan D."/>
            <person name="Xiong Y."/>
            <person name="Ma Y."/>
            <person name="Lyapunov A.N."/>
            <person name="Chen G."/>
            <person name="Kulakova O.I."/>
            <person name="Sun Y."/>
            <person name="Lee S.G."/>
            <person name="Bronson R.T."/>
            <person name="Moskalev A.A."/>
            <person name="Sunyaev S.R."/>
            <person name="Zhang G."/>
            <person name="Krogh A."/>
            <person name="Wang J."/>
            <person name="Gladyshev V.N."/>
        </authorList>
    </citation>
    <scope>NUCLEOTIDE SEQUENCE [LARGE SCALE GENOMIC DNA]</scope>
</reference>
<evidence type="ECO:0000313" key="2">
    <source>
        <dbReference type="Proteomes" id="UP000052978"/>
    </source>
</evidence>
<gene>
    <name evidence="1" type="ORF">D623_10020207</name>
</gene>
<dbReference type="AlphaFoldDB" id="S7P743"/>
<keyword evidence="1" id="KW-0808">Transferase</keyword>
<sequence>MNFGFSSLSSLDHVLALRLPEDTMMVTVVYDNSEATELCADQHLYLMPIAKLIINILKAKLHGNIIKLNGLKSDLKVVATDAQGQWEHFPKEQEAPSSDRADELDHNKSLDSTHFEGLPGKWFAPKGSTGGKPCVKILQVVIENFGKIKNVDISMFNPYREVMNGGSFGGFSFSMQTFEAFVQY</sequence>
<organism evidence="1 2">
    <name type="scientific">Myotis brandtii</name>
    <name type="common">Brandt's bat</name>
    <dbReference type="NCBI Taxonomy" id="109478"/>
    <lineage>
        <taxon>Eukaryota</taxon>
        <taxon>Metazoa</taxon>
        <taxon>Chordata</taxon>
        <taxon>Craniata</taxon>
        <taxon>Vertebrata</taxon>
        <taxon>Euteleostomi</taxon>
        <taxon>Mammalia</taxon>
        <taxon>Eutheria</taxon>
        <taxon>Laurasiatheria</taxon>
        <taxon>Chiroptera</taxon>
        <taxon>Yangochiroptera</taxon>
        <taxon>Vespertilionidae</taxon>
        <taxon>Myotis</taxon>
    </lineage>
</organism>
<dbReference type="InterPro" id="IPR056852">
    <property type="entry name" value="AK17A/B"/>
</dbReference>
<dbReference type="PANTHER" id="PTHR12484">
    <property type="entry name" value="B-LYMPHOCYTE ANTIGEN-RELATED"/>
    <property type="match status" value="1"/>
</dbReference>
<protein>
    <submittedName>
        <fullName evidence="1">A-kinase anchor protein 17B</fullName>
    </submittedName>
</protein>
<dbReference type="PANTHER" id="PTHR12484:SF1">
    <property type="entry name" value="A-KINASE ANCHOR PROTEIN 17B"/>
    <property type="match status" value="1"/>
</dbReference>
<evidence type="ECO:0000313" key="1">
    <source>
        <dbReference type="EMBL" id="EPQ03472.1"/>
    </source>
</evidence>
<keyword evidence="1" id="KW-0418">Kinase</keyword>
<dbReference type="EMBL" id="KE161370">
    <property type="protein sequence ID" value="EPQ03472.1"/>
    <property type="molecule type" value="Genomic_DNA"/>
</dbReference>
<dbReference type="Pfam" id="PF25015">
    <property type="entry name" value="RBD_AKAP-17A"/>
    <property type="match status" value="1"/>
</dbReference>
<dbReference type="Proteomes" id="UP000052978">
    <property type="component" value="Unassembled WGS sequence"/>
</dbReference>